<dbReference type="GO" id="GO:0004824">
    <property type="term" value="F:lysine-tRNA ligase activity"/>
    <property type="evidence" value="ECO:0007669"/>
    <property type="project" value="UniProtKB-UniRule"/>
</dbReference>
<dbReference type="SUPFAM" id="SSF48163">
    <property type="entry name" value="An anticodon-binding domain of class I aminoacyl-tRNA synthetases"/>
    <property type="match status" value="1"/>
</dbReference>
<dbReference type="GO" id="GO:0005524">
    <property type="term" value="F:ATP binding"/>
    <property type="evidence" value="ECO:0007669"/>
    <property type="project" value="UniProtKB-UniRule"/>
</dbReference>
<reference evidence="12" key="1">
    <citation type="journal article" date="2014" name="Int. J. Syst. Evol. Microbiol.">
        <title>Complete genome sequence of Corynebacterium casei LMG S-19264T (=DSM 44701T), isolated from a smear-ripened cheese.</title>
        <authorList>
            <consortium name="US DOE Joint Genome Institute (JGI-PGF)"/>
            <person name="Walter F."/>
            <person name="Albersmeier A."/>
            <person name="Kalinowski J."/>
            <person name="Ruckert C."/>
        </authorList>
    </citation>
    <scope>NUCLEOTIDE SEQUENCE</scope>
    <source>
        <strain evidence="12">JCM 13583</strain>
    </source>
</reference>
<dbReference type="GO" id="GO:0005737">
    <property type="term" value="C:cytoplasm"/>
    <property type="evidence" value="ECO:0007669"/>
    <property type="project" value="UniProtKB-SubCell"/>
</dbReference>
<sequence length="504" mass="56669">MHWSDALVKDLTGDHRVSTGISPSGPIHVGNMREILTGDMIHRALLKKGLRSDFIYLCDDMDPLRKVYPFLPQGYQEHVGKPLFKIPSPDGNGTYSEHFLAPFIHVMEVLEVGARVIRTSGLYGSGVFEDAIDRVINAREKVRAILEEVSGREIEGDWYPYSPICSACGKINTTRVTGYQRPYVYYTCTCGHSGRADIRRAEGKMPWRVEWPAKWYALGVTIEPFGKDHGAAGGSYDTGKRIAEEVFGIRAPVPLMYERILLKGKGAMHSSTGLAIAASEMIEFAPPQILRFLIAKTNPARHIDFDPGMGLLSLIDEFEKYENAYYGLDTLKDEDFRTIYELSYIRNLPHGPDGIRFRHLVTLVQIYQDRDSLMAALRRSGYREGSGDGGLEFEISVVKNWLSKYAPEQVKFTLLPRGEKVVVDGDEKAVLEAFLRAIPDIRWDAEEIHNRVHGIAKGLGIAPSKAFASFYRILIGKDTGPRLGYFLSNLSREFVEERIRACIT</sequence>
<dbReference type="RefSeq" id="WP_188679659.1">
    <property type="nucleotide sequence ID" value="NZ_BMNY01000001.1"/>
</dbReference>
<evidence type="ECO:0000256" key="9">
    <source>
        <dbReference type="ARBA" id="ARBA00048573"/>
    </source>
</evidence>
<evidence type="ECO:0000256" key="10">
    <source>
        <dbReference type="HAMAP-Rule" id="MF_00177"/>
    </source>
</evidence>
<proteinExistence type="inferred from homology"/>
<keyword evidence="5 10" id="KW-0547">Nucleotide-binding</keyword>
<evidence type="ECO:0000313" key="13">
    <source>
        <dbReference type="Proteomes" id="UP000632195"/>
    </source>
</evidence>
<evidence type="ECO:0000256" key="7">
    <source>
        <dbReference type="ARBA" id="ARBA00022917"/>
    </source>
</evidence>
<dbReference type="Pfam" id="PF19269">
    <property type="entry name" value="Anticodon_2"/>
    <property type="match status" value="1"/>
</dbReference>
<dbReference type="PANTHER" id="PTHR37940">
    <property type="entry name" value="LYSINE--TRNA LIGASE"/>
    <property type="match status" value="1"/>
</dbReference>
<dbReference type="EC" id="6.1.1.6" evidence="10"/>
<evidence type="ECO:0000259" key="11">
    <source>
        <dbReference type="Pfam" id="PF19269"/>
    </source>
</evidence>
<evidence type="ECO:0000313" key="12">
    <source>
        <dbReference type="EMBL" id="GGM68031.1"/>
    </source>
</evidence>
<keyword evidence="3 10" id="KW-0963">Cytoplasm</keyword>
<keyword evidence="13" id="KW-1185">Reference proteome</keyword>
<dbReference type="GO" id="GO:0006430">
    <property type="term" value="P:lysyl-tRNA aminoacylation"/>
    <property type="evidence" value="ECO:0007669"/>
    <property type="project" value="UniProtKB-UniRule"/>
</dbReference>
<dbReference type="Proteomes" id="UP000632195">
    <property type="component" value="Unassembled WGS sequence"/>
</dbReference>
<keyword evidence="6 10" id="KW-0067">ATP-binding</keyword>
<name>A0AA37BPZ9_9ARCH</name>
<dbReference type="SUPFAM" id="SSF52374">
    <property type="entry name" value="Nucleotidylyl transferase"/>
    <property type="match status" value="1"/>
</dbReference>
<comment type="similarity">
    <text evidence="2 10">Belongs to the class-I aminoacyl-tRNA synthetase family.</text>
</comment>
<evidence type="ECO:0000256" key="5">
    <source>
        <dbReference type="ARBA" id="ARBA00022741"/>
    </source>
</evidence>
<dbReference type="HAMAP" id="MF_00177">
    <property type="entry name" value="Lys_tRNA_synth_class1"/>
    <property type="match status" value="1"/>
</dbReference>
<accession>A0AA37BPZ9</accession>
<dbReference type="AlphaFoldDB" id="A0AA37BPZ9"/>
<comment type="catalytic activity">
    <reaction evidence="9 10">
        <text>tRNA(Lys) + L-lysine + ATP = L-lysyl-tRNA(Lys) + AMP + diphosphate</text>
        <dbReference type="Rhea" id="RHEA:20792"/>
        <dbReference type="Rhea" id="RHEA-COMP:9696"/>
        <dbReference type="Rhea" id="RHEA-COMP:9697"/>
        <dbReference type="ChEBI" id="CHEBI:30616"/>
        <dbReference type="ChEBI" id="CHEBI:32551"/>
        <dbReference type="ChEBI" id="CHEBI:33019"/>
        <dbReference type="ChEBI" id="CHEBI:78442"/>
        <dbReference type="ChEBI" id="CHEBI:78529"/>
        <dbReference type="ChEBI" id="CHEBI:456215"/>
        <dbReference type="EC" id="6.1.1.6"/>
    </reaction>
</comment>
<comment type="caution">
    <text evidence="12">The sequence shown here is derived from an EMBL/GenBank/DDBJ whole genome shotgun (WGS) entry which is preliminary data.</text>
</comment>
<keyword evidence="4 10" id="KW-0436">Ligase</keyword>
<dbReference type="EMBL" id="BMNY01000001">
    <property type="protein sequence ID" value="GGM68031.1"/>
    <property type="molecule type" value="Genomic_DNA"/>
</dbReference>
<feature type="short sequence motif" description="'KMSKS' region" evidence="10">
    <location>
        <begin position="267"/>
        <end position="271"/>
    </location>
</feature>
<dbReference type="Gene3D" id="3.40.50.620">
    <property type="entry name" value="HUPs"/>
    <property type="match status" value="2"/>
</dbReference>
<dbReference type="InterPro" id="IPR045462">
    <property type="entry name" value="aa-tRNA-synth_I_cd-bd"/>
</dbReference>
<evidence type="ECO:0000256" key="4">
    <source>
        <dbReference type="ARBA" id="ARBA00022598"/>
    </source>
</evidence>
<dbReference type="Pfam" id="PF01921">
    <property type="entry name" value="tRNA-synt_1f"/>
    <property type="match status" value="1"/>
</dbReference>
<dbReference type="InterPro" id="IPR001412">
    <property type="entry name" value="aa-tRNA-synth_I_CS"/>
</dbReference>
<dbReference type="InterPro" id="IPR002904">
    <property type="entry name" value="Lys-tRNA-ligase"/>
</dbReference>
<dbReference type="NCBIfam" id="TIGR00467">
    <property type="entry name" value="lysS_arch"/>
    <property type="match status" value="1"/>
</dbReference>
<keyword evidence="8 10" id="KW-0030">Aminoacyl-tRNA synthetase</keyword>
<comment type="subcellular location">
    <subcellularLocation>
        <location evidence="1 10">Cytoplasm</location>
    </subcellularLocation>
</comment>
<dbReference type="InterPro" id="IPR014729">
    <property type="entry name" value="Rossmann-like_a/b/a_fold"/>
</dbReference>
<protein>
    <recommendedName>
        <fullName evidence="10">Lysine--tRNA ligase</fullName>
        <ecNumber evidence="10">6.1.1.6</ecNumber>
    </recommendedName>
    <alternativeName>
        <fullName evidence="10">Lysyl-tRNA synthetase</fullName>
        <shortName evidence="10">LysRS</shortName>
    </alternativeName>
</protein>
<evidence type="ECO:0000256" key="8">
    <source>
        <dbReference type="ARBA" id="ARBA00023146"/>
    </source>
</evidence>
<evidence type="ECO:0000256" key="1">
    <source>
        <dbReference type="ARBA" id="ARBA00004496"/>
    </source>
</evidence>
<evidence type="ECO:0000256" key="3">
    <source>
        <dbReference type="ARBA" id="ARBA00022490"/>
    </source>
</evidence>
<dbReference type="PROSITE" id="PS00178">
    <property type="entry name" value="AA_TRNA_LIGASE_I"/>
    <property type="match status" value="1"/>
</dbReference>
<feature type="short sequence motif" description="'HIGH' region" evidence="10">
    <location>
        <begin position="23"/>
        <end position="31"/>
    </location>
</feature>
<comment type="caution">
    <text evidence="10">Lacks conserved residue(s) required for the propagation of feature annotation.</text>
</comment>
<dbReference type="InterPro" id="IPR008925">
    <property type="entry name" value="aa_tRNA-synth_I_cd-bd_sf"/>
</dbReference>
<dbReference type="PANTHER" id="PTHR37940:SF1">
    <property type="entry name" value="LYSINE--TRNA LIGASE"/>
    <property type="match status" value="1"/>
</dbReference>
<dbReference type="Gene3D" id="1.10.10.350">
    <property type="match status" value="1"/>
</dbReference>
<organism evidence="12 13">
    <name type="scientific">Thermogymnomonas acidicola</name>
    <dbReference type="NCBI Taxonomy" id="399579"/>
    <lineage>
        <taxon>Archaea</taxon>
        <taxon>Methanobacteriati</taxon>
        <taxon>Thermoplasmatota</taxon>
        <taxon>Thermoplasmata</taxon>
        <taxon>Thermoplasmatales</taxon>
        <taxon>Thermogymnomonas</taxon>
    </lineage>
</organism>
<evidence type="ECO:0000256" key="6">
    <source>
        <dbReference type="ARBA" id="ARBA00022840"/>
    </source>
</evidence>
<dbReference type="InterPro" id="IPR020751">
    <property type="entry name" value="aa-tRNA-synth_I_codon-bd_sub2"/>
</dbReference>
<reference evidence="12" key="2">
    <citation type="submission" date="2022-09" db="EMBL/GenBank/DDBJ databases">
        <authorList>
            <person name="Sun Q."/>
            <person name="Ohkuma M."/>
        </authorList>
    </citation>
    <scope>NUCLEOTIDE SEQUENCE</scope>
    <source>
        <strain evidence="12">JCM 13583</strain>
    </source>
</reference>
<keyword evidence="7 10" id="KW-0648">Protein biosynthesis</keyword>
<gene>
    <name evidence="10" type="primary">lysS</name>
    <name evidence="12" type="ORF">GCM10007108_02600</name>
</gene>
<dbReference type="Gene3D" id="1.10.10.770">
    <property type="match status" value="1"/>
</dbReference>
<feature type="domain" description="Aminoacyl-tRNA synthetase class I anticodon-binding" evidence="11">
    <location>
        <begin position="425"/>
        <end position="503"/>
    </location>
</feature>
<evidence type="ECO:0000256" key="2">
    <source>
        <dbReference type="ARBA" id="ARBA00005594"/>
    </source>
</evidence>
<dbReference type="GO" id="GO:0000049">
    <property type="term" value="F:tRNA binding"/>
    <property type="evidence" value="ECO:0007669"/>
    <property type="project" value="InterPro"/>
</dbReference>